<dbReference type="InterPro" id="IPR051907">
    <property type="entry name" value="DoxX-like_oxidoreductase"/>
</dbReference>
<comment type="caution">
    <text evidence="8">The sequence shown here is derived from an EMBL/GenBank/DDBJ whole genome shotgun (WGS) entry which is preliminary data.</text>
</comment>
<evidence type="ECO:0000256" key="3">
    <source>
        <dbReference type="ARBA" id="ARBA00022475"/>
    </source>
</evidence>
<feature type="transmembrane region" description="Helical" evidence="7">
    <location>
        <begin position="76"/>
        <end position="94"/>
    </location>
</feature>
<keyword evidence="4 7" id="KW-0812">Transmembrane</keyword>
<keyword evidence="6 7" id="KW-0472">Membrane</keyword>
<protein>
    <submittedName>
        <fullName evidence="8">DoxX family protein</fullName>
    </submittedName>
</protein>
<evidence type="ECO:0000313" key="9">
    <source>
        <dbReference type="Proteomes" id="UP000295411"/>
    </source>
</evidence>
<organism evidence="8 9">
    <name type="scientific">Arthrobacter crusticola</name>
    <dbReference type="NCBI Taxonomy" id="2547960"/>
    <lineage>
        <taxon>Bacteria</taxon>
        <taxon>Bacillati</taxon>
        <taxon>Actinomycetota</taxon>
        <taxon>Actinomycetes</taxon>
        <taxon>Micrococcales</taxon>
        <taxon>Micrococcaceae</taxon>
        <taxon>Arthrobacter</taxon>
    </lineage>
</organism>
<feature type="transmembrane region" description="Helical" evidence="7">
    <location>
        <begin position="137"/>
        <end position="159"/>
    </location>
</feature>
<dbReference type="Proteomes" id="UP000295411">
    <property type="component" value="Unassembled WGS sequence"/>
</dbReference>
<keyword evidence="5 7" id="KW-1133">Transmembrane helix</keyword>
<proteinExistence type="inferred from homology"/>
<evidence type="ECO:0000256" key="4">
    <source>
        <dbReference type="ARBA" id="ARBA00022692"/>
    </source>
</evidence>
<dbReference type="EMBL" id="SMTK01000002">
    <property type="protein sequence ID" value="TDK26492.1"/>
    <property type="molecule type" value="Genomic_DNA"/>
</dbReference>
<comment type="subcellular location">
    <subcellularLocation>
        <location evidence="1">Cell membrane</location>
        <topology evidence="1">Multi-pass membrane protein</topology>
    </subcellularLocation>
</comment>
<dbReference type="PANTHER" id="PTHR33452:SF1">
    <property type="entry name" value="INNER MEMBRANE PROTEIN YPHA-RELATED"/>
    <property type="match status" value="1"/>
</dbReference>
<dbReference type="AlphaFoldDB" id="A0A4V3AMD5"/>
<evidence type="ECO:0000256" key="1">
    <source>
        <dbReference type="ARBA" id="ARBA00004651"/>
    </source>
</evidence>
<dbReference type="PANTHER" id="PTHR33452">
    <property type="entry name" value="OXIDOREDUCTASE CATD-RELATED"/>
    <property type="match status" value="1"/>
</dbReference>
<dbReference type="InterPro" id="IPR032808">
    <property type="entry name" value="DoxX"/>
</dbReference>
<keyword evidence="9" id="KW-1185">Reference proteome</keyword>
<keyword evidence="3" id="KW-1003">Cell membrane</keyword>
<feature type="transmembrane region" description="Helical" evidence="7">
    <location>
        <begin position="6"/>
        <end position="28"/>
    </location>
</feature>
<accession>A0A4V3AMD5</accession>
<comment type="similarity">
    <text evidence="2">Belongs to the DoxX family.</text>
</comment>
<evidence type="ECO:0000313" key="8">
    <source>
        <dbReference type="EMBL" id="TDK26492.1"/>
    </source>
</evidence>
<name>A0A4V3AMD5_9MICC</name>
<feature type="transmembrane region" description="Helical" evidence="7">
    <location>
        <begin position="106"/>
        <end position="125"/>
    </location>
</feature>
<dbReference type="Pfam" id="PF07681">
    <property type="entry name" value="DoxX"/>
    <property type="match status" value="1"/>
</dbReference>
<evidence type="ECO:0000256" key="6">
    <source>
        <dbReference type="ARBA" id="ARBA00023136"/>
    </source>
</evidence>
<dbReference type="GO" id="GO:0005886">
    <property type="term" value="C:plasma membrane"/>
    <property type="evidence" value="ECO:0007669"/>
    <property type="project" value="UniProtKB-SubCell"/>
</dbReference>
<gene>
    <name evidence="8" type="ORF">E2F48_04655</name>
</gene>
<reference evidence="8 9" key="1">
    <citation type="submission" date="2019-03" db="EMBL/GenBank/DDBJ databases">
        <title>Arthrobacter sp. nov., an bacterium isolated from biocrust in Mu Us Desert.</title>
        <authorList>
            <person name="Lixiong L."/>
        </authorList>
    </citation>
    <scope>NUCLEOTIDE SEQUENCE [LARGE SCALE GENOMIC DNA]</scope>
    <source>
        <strain evidence="8 9">SLN-3</strain>
    </source>
</reference>
<evidence type="ECO:0000256" key="7">
    <source>
        <dbReference type="SAM" id="Phobius"/>
    </source>
</evidence>
<sequence length="172" mass="17487">MNADIGILLLRVVIGLLIAGHGLQKISFRLGGSGLQGGIREFRADGFRGGACTALAAGLGQLGSGLFLAFGLLTPLAGMAAIAVMTVALTVKAANGLWAQHDGYEYPLVLITIAGALSLTGPGALSADALLGIHLLPLWVGILTTLVGAAAGLTVRVLLHTAPVNRPDQRHL</sequence>
<dbReference type="OrthoDB" id="346004at2"/>
<evidence type="ECO:0000256" key="5">
    <source>
        <dbReference type="ARBA" id="ARBA00022989"/>
    </source>
</evidence>
<dbReference type="RefSeq" id="WP_133402853.1">
    <property type="nucleotide sequence ID" value="NZ_SMTK01000002.1"/>
</dbReference>
<evidence type="ECO:0000256" key="2">
    <source>
        <dbReference type="ARBA" id="ARBA00006679"/>
    </source>
</evidence>